<comment type="function">
    <text evidence="13">DNA-dependent ATPase involved in processing of recombination intermediates, plays a role in repairing DNA breaks. Stimulates the branch migration of RecA-mediated strand transfer reactions, allowing the 3' invading strand to extend heteroduplex DNA faster. Binds ssDNA in the presence of ADP but not other nucleotides, has ATPase activity that is stimulated by ssDNA and various branched DNA structures, but inhibited by SSB. Does not have RecA's homology-searching function.</text>
</comment>
<dbReference type="AlphaFoldDB" id="A0A133YCG4"/>
<dbReference type="SUPFAM" id="SSF52540">
    <property type="entry name" value="P-loop containing nucleoside triphosphate hydrolases"/>
    <property type="match status" value="1"/>
</dbReference>
<dbReference type="GO" id="GO:0005829">
    <property type="term" value="C:cytosol"/>
    <property type="evidence" value="ECO:0007669"/>
    <property type="project" value="TreeGrafter"/>
</dbReference>
<evidence type="ECO:0000256" key="3">
    <source>
        <dbReference type="ARBA" id="ARBA00022763"/>
    </source>
</evidence>
<evidence type="ECO:0000313" key="16">
    <source>
        <dbReference type="Proteomes" id="UP000070080"/>
    </source>
</evidence>
<dbReference type="PRINTS" id="PR01874">
    <property type="entry name" value="DNAREPAIRADA"/>
</dbReference>
<evidence type="ECO:0000256" key="2">
    <source>
        <dbReference type="ARBA" id="ARBA00022741"/>
    </source>
</evidence>
<dbReference type="PANTHER" id="PTHR32472">
    <property type="entry name" value="DNA REPAIR PROTEIN RADA"/>
    <property type="match status" value="1"/>
</dbReference>
<evidence type="ECO:0000256" key="9">
    <source>
        <dbReference type="ARBA" id="ARBA00023125"/>
    </source>
</evidence>
<dbReference type="OrthoDB" id="9803906at2"/>
<dbReference type="CDD" id="cd01121">
    <property type="entry name" value="RadA_SMS_N"/>
    <property type="match status" value="1"/>
</dbReference>
<gene>
    <name evidence="11" type="primary">radA</name>
    <name evidence="15" type="ORF">HMPREF1872_00783</name>
</gene>
<keyword evidence="7 11" id="KW-0067">ATP-binding</keyword>
<dbReference type="Pfam" id="PF18073">
    <property type="entry name" value="Zn_ribbon_LapB"/>
    <property type="match status" value="1"/>
</dbReference>
<dbReference type="FunFam" id="3.40.50.300:FF:000050">
    <property type="entry name" value="DNA repair protein RadA"/>
    <property type="match status" value="1"/>
</dbReference>
<evidence type="ECO:0000313" key="15">
    <source>
        <dbReference type="EMBL" id="KXB40906.1"/>
    </source>
</evidence>
<comment type="caution">
    <text evidence="15">The sequence shown here is derived from an EMBL/GenBank/DDBJ whole genome shotgun (WGS) entry which is preliminary data.</text>
</comment>
<evidence type="ECO:0000259" key="14">
    <source>
        <dbReference type="PROSITE" id="PS50162"/>
    </source>
</evidence>
<feature type="binding site" evidence="11">
    <location>
        <begin position="100"/>
        <end position="107"/>
    </location>
    <ligand>
        <name>ATP</name>
        <dbReference type="ChEBI" id="CHEBI:30616"/>
    </ligand>
</feature>
<dbReference type="HAMAP" id="MF_01498">
    <property type="entry name" value="RadA_bact"/>
    <property type="match status" value="1"/>
</dbReference>
<proteinExistence type="inferred from homology"/>
<evidence type="ECO:0000256" key="8">
    <source>
        <dbReference type="ARBA" id="ARBA00023016"/>
    </source>
</evidence>
<dbReference type="GO" id="GO:0140664">
    <property type="term" value="F:ATP-dependent DNA damage sensor activity"/>
    <property type="evidence" value="ECO:0007669"/>
    <property type="project" value="InterPro"/>
</dbReference>
<evidence type="ECO:0000256" key="12">
    <source>
        <dbReference type="NCBIfam" id="TIGR00416"/>
    </source>
</evidence>
<dbReference type="GO" id="GO:0000725">
    <property type="term" value="P:recombinational repair"/>
    <property type="evidence" value="ECO:0007669"/>
    <property type="project" value="UniProtKB-UniRule"/>
</dbReference>
<keyword evidence="16" id="KW-1185">Reference proteome</keyword>
<protein>
    <recommendedName>
        <fullName evidence="11 12">DNA repair protein RadA</fullName>
    </recommendedName>
</protein>
<evidence type="ECO:0000256" key="4">
    <source>
        <dbReference type="ARBA" id="ARBA00022771"/>
    </source>
</evidence>
<evidence type="ECO:0000256" key="6">
    <source>
        <dbReference type="ARBA" id="ARBA00022833"/>
    </source>
</evidence>
<name>A0A133YCG4_9FIRM</name>
<feature type="domain" description="RecA family profile 1" evidence="14">
    <location>
        <begin position="71"/>
        <end position="219"/>
    </location>
</feature>
<feature type="short sequence motif" description="RadA KNRFG motif" evidence="11">
    <location>
        <begin position="256"/>
        <end position="260"/>
    </location>
</feature>
<dbReference type="PATRIC" id="fig|1497955.3.peg.758"/>
<keyword evidence="5" id="KW-0378">Hydrolase</keyword>
<dbReference type="GO" id="GO:0005524">
    <property type="term" value="F:ATP binding"/>
    <property type="evidence" value="ECO:0007669"/>
    <property type="project" value="UniProtKB-UniRule"/>
</dbReference>
<evidence type="ECO:0000256" key="7">
    <source>
        <dbReference type="ARBA" id="ARBA00022840"/>
    </source>
</evidence>
<dbReference type="SMART" id="SM00382">
    <property type="entry name" value="AAA"/>
    <property type="match status" value="1"/>
</dbReference>
<keyword evidence="3 11" id="KW-0227">DNA damage</keyword>
<dbReference type="Pfam" id="PF13481">
    <property type="entry name" value="AAA_25"/>
    <property type="match status" value="1"/>
</dbReference>
<dbReference type="InterPro" id="IPR041166">
    <property type="entry name" value="Rubredoxin_2"/>
</dbReference>
<dbReference type="NCBIfam" id="TIGR00416">
    <property type="entry name" value="sms"/>
    <property type="match status" value="1"/>
</dbReference>
<dbReference type="InterPro" id="IPR027417">
    <property type="entry name" value="P-loop_NTPase"/>
</dbReference>
<dbReference type="SUPFAM" id="SSF54211">
    <property type="entry name" value="Ribosomal protein S5 domain 2-like"/>
    <property type="match status" value="1"/>
</dbReference>
<dbReference type="InterPro" id="IPR014721">
    <property type="entry name" value="Ribsml_uS5_D2-typ_fold_subgr"/>
</dbReference>
<dbReference type="GO" id="GO:0008270">
    <property type="term" value="F:zinc ion binding"/>
    <property type="evidence" value="ECO:0007669"/>
    <property type="project" value="UniProtKB-KW"/>
</dbReference>
<keyword evidence="2 11" id="KW-0547">Nucleotide-binding</keyword>
<dbReference type="Pfam" id="PF13541">
    <property type="entry name" value="ChlI"/>
    <property type="match status" value="1"/>
</dbReference>
<reference evidence="16" key="1">
    <citation type="submission" date="2016-01" db="EMBL/GenBank/DDBJ databases">
        <authorList>
            <person name="Mitreva M."/>
            <person name="Pepin K.H."/>
            <person name="Mihindukulasuriya K.A."/>
            <person name="Fulton R."/>
            <person name="Fronick C."/>
            <person name="O'Laughlin M."/>
            <person name="Miner T."/>
            <person name="Herter B."/>
            <person name="Rosa B.A."/>
            <person name="Cordes M."/>
            <person name="Tomlinson C."/>
            <person name="Wollam A."/>
            <person name="Palsikar V.B."/>
            <person name="Mardis E.R."/>
            <person name="Wilson R.K."/>
        </authorList>
    </citation>
    <scope>NUCLEOTIDE SEQUENCE [LARGE SCALE GENOMIC DNA]</scope>
    <source>
        <strain evidence="16">KA00274</strain>
    </source>
</reference>
<dbReference type="EMBL" id="LSCV01000023">
    <property type="protein sequence ID" value="KXB40906.1"/>
    <property type="molecule type" value="Genomic_DNA"/>
</dbReference>
<dbReference type="InterPro" id="IPR003593">
    <property type="entry name" value="AAA+_ATPase"/>
</dbReference>
<dbReference type="GO" id="GO:0003684">
    <property type="term" value="F:damaged DNA binding"/>
    <property type="evidence" value="ECO:0007669"/>
    <property type="project" value="InterPro"/>
</dbReference>
<keyword evidence="9 11" id="KW-0238">DNA-binding</keyword>
<evidence type="ECO:0000256" key="1">
    <source>
        <dbReference type="ARBA" id="ARBA00022723"/>
    </source>
</evidence>
<evidence type="ECO:0000256" key="13">
    <source>
        <dbReference type="RuleBase" id="RU003555"/>
    </source>
</evidence>
<keyword evidence="8 11" id="KW-0346">Stress response</keyword>
<dbReference type="InterPro" id="IPR020588">
    <property type="entry name" value="RecA_ATP-bd"/>
</dbReference>
<dbReference type="RefSeq" id="WP_066714091.1">
    <property type="nucleotide sequence ID" value="NZ_JARFNM010000001.1"/>
</dbReference>
<organism evidence="15 16">
    <name type="scientific">Amygdalobacter nucleatus</name>
    <dbReference type="NCBI Taxonomy" id="3029274"/>
    <lineage>
        <taxon>Bacteria</taxon>
        <taxon>Bacillati</taxon>
        <taxon>Bacillota</taxon>
        <taxon>Clostridia</taxon>
        <taxon>Eubacteriales</taxon>
        <taxon>Oscillospiraceae</taxon>
        <taxon>Amygdalobacter</taxon>
    </lineage>
</organism>
<feature type="region of interest" description="Lon-protease-like" evidence="11">
    <location>
        <begin position="355"/>
        <end position="470"/>
    </location>
</feature>
<accession>A0A133YCG4</accession>
<dbReference type="STRING" id="1497955.HMPREF1872_00783"/>
<dbReference type="PROSITE" id="PS50162">
    <property type="entry name" value="RECA_2"/>
    <property type="match status" value="1"/>
</dbReference>
<evidence type="ECO:0000256" key="11">
    <source>
        <dbReference type="HAMAP-Rule" id="MF_01498"/>
    </source>
</evidence>
<dbReference type="GO" id="GO:0016787">
    <property type="term" value="F:hydrolase activity"/>
    <property type="evidence" value="ECO:0007669"/>
    <property type="project" value="UniProtKB-KW"/>
</dbReference>
<comment type="similarity">
    <text evidence="11 13">Belongs to the RecA family. RadA subfamily.</text>
</comment>
<sequence>MAKVKESFICSNCGFESAKWLGRCPSCQNWNCFESISKEISTKQVAKVPQTWLNSQNELVELCKLNSARQQTYQALANFLETNKVLGGGLVRGSVLLLGGEPGIGKSTLILQWCQALPESKKILYICGEESPEQIKLRAERLQIKRSQLYLYPEVNFTKICEMVKKLAPEIVIVDSIQTVYDPETAGSLGAVSQIKNVAAGFLRMCKESGITGILVGHVTKEGQIAGPLVLEHMVDTVLLFEGERGHDLRILRAQKNRFGTVNELAVLQMTGQGLAEVVNPSQLLLTNRPEAVSGSALTAQVEGVRPLLLEVQALLTQANLGQAMRMTQGFDRNRLNMLLALISKQFNLNMLNYDCFINVIGGLKINEPACDLAVAAAILSSYYDSALPDNSLFIGELGLTGELRQIANCERRLNEAVSLGIKNIYLPSANKQDVVRFRRKQTKANDLNIYLLDQLKQLSDLCFQKFTHK</sequence>
<keyword evidence="10 11" id="KW-0234">DNA repair</keyword>
<dbReference type="InterPro" id="IPR020568">
    <property type="entry name" value="Ribosomal_Su5_D2-typ_SF"/>
</dbReference>
<comment type="function">
    <text evidence="11">Plays a role in repairing double-strand DNA breaks, probably involving stabilizing or processing branched DNA or blocked replication forks.</text>
</comment>
<dbReference type="Gene3D" id="3.40.50.300">
    <property type="entry name" value="P-loop containing nucleotide triphosphate hydrolases"/>
    <property type="match status" value="1"/>
</dbReference>
<evidence type="ECO:0000256" key="10">
    <source>
        <dbReference type="ARBA" id="ARBA00023204"/>
    </source>
</evidence>
<dbReference type="Proteomes" id="UP000070080">
    <property type="component" value="Unassembled WGS sequence"/>
</dbReference>
<dbReference type="Gene3D" id="3.30.230.10">
    <property type="match status" value="1"/>
</dbReference>
<evidence type="ECO:0000256" key="5">
    <source>
        <dbReference type="ARBA" id="ARBA00022801"/>
    </source>
</evidence>
<comment type="domain">
    <text evidence="11">The middle region has homology to RecA with ATPase motifs including the RadA KNRFG motif, while the C-terminus is homologous to Lon protease.</text>
</comment>
<dbReference type="InterPro" id="IPR004504">
    <property type="entry name" value="DNA_repair_RadA"/>
</dbReference>
<dbReference type="PANTHER" id="PTHR32472:SF10">
    <property type="entry name" value="DNA REPAIR PROTEIN RADA-LIKE PROTEIN"/>
    <property type="match status" value="1"/>
</dbReference>
<keyword evidence="6 13" id="KW-0862">Zinc</keyword>
<keyword evidence="1 11" id="KW-0479">Metal-binding</keyword>
<keyword evidence="4 13" id="KW-0863">Zinc-finger</keyword>